<keyword evidence="7" id="KW-0066">ATP synthesis</keyword>
<sequence length="91" mass="9709">MFLEIVTPEETLYSGDVESVSVPGVDGQFQMLDHHAPIVSLLVKGAVKIYGNVQLDPAVATKFTKGDGTTDYLITGGVLEMNDNKAIVLAD</sequence>
<dbReference type="EMBL" id="CP034549">
    <property type="protein sequence ID" value="AZQ43252.1"/>
    <property type="molecule type" value="Genomic_DNA"/>
</dbReference>
<evidence type="ECO:0000259" key="8">
    <source>
        <dbReference type="Pfam" id="PF02823"/>
    </source>
</evidence>
<keyword evidence="5" id="KW-0406">Ion transport</keyword>
<evidence type="ECO:0000313" key="9">
    <source>
        <dbReference type="EMBL" id="AZQ43252.1"/>
    </source>
</evidence>
<accession>A0A3S9MVT3</accession>
<dbReference type="InterPro" id="IPR020546">
    <property type="entry name" value="ATP_synth_F1_dsu/esu_N"/>
</dbReference>
<proteinExistence type="inferred from homology"/>
<dbReference type="CDD" id="cd12152">
    <property type="entry name" value="F1-ATPase_delta"/>
    <property type="match status" value="1"/>
</dbReference>
<keyword evidence="6" id="KW-0472">Membrane</keyword>
<dbReference type="GO" id="GO:0012505">
    <property type="term" value="C:endomembrane system"/>
    <property type="evidence" value="ECO:0007669"/>
    <property type="project" value="UniProtKB-SubCell"/>
</dbReference>
<reference evidence="9 10" key="1">
    <citation type="submission" date="2018-12" db="EMBL/GenBank/DDBJ databases">
        <title>Complete genome of Nonlabens sp. MJ115.</title>
        <authorList>
            <person name="Choi H.S."/>
            <person name="Jung J."/>
        </authorList>
    </citation>
    <scope>NUCLEOTIDE SEQUENCE [LARGE SCALE GENOMIC DNA]</scope>
    <source>
        <strain evidence="9 10">MJ115</strain>
    </source>
</reference>
<evidence type="ECO:0000256" key="5">
    <source>
        <dbReference type="ARBA" id="ARBA00023065"/>
    </source>
</evidence>
<evidence type="ECO:0000256" key="2">
    <source>
        <dbReference type="ARBA" id="ARBA00004184"/>
    </source>
</evidence>
<comment type="subcellular location">
    <subcellularLocation>
        <location evidence="2">Endomembrane system</location>
        <topology evidence="2">Peripheral membrane protein</topology>
    </subcellularLocation>
</comment>
<name>A0A3S9MVT3_9FLAO</name>
<comment type="function">
    <text evidence="1">Produces ATP from ADP in the presence of a proton gradient across the membrane.</text>
</comment>
<feature type="domain" description="ATP synthase F1 complex delta/epsilon subunit N-terminal" evidence="8">
    <location>
        <begin position="1"/>
        <end position="50"/>
    </location>
</feature>
<evidence type="ECO:0000313" key="10">
    <source>
        <dbReference type="Proteomes" id="UP000279600"/>
    </source>
</evidence>
<keyword evidence="4" id="KW-0813">Transport</keyword>
<dbReference type="InterPro" id="IPR036771">
    <property type="entry name" value="ATPsynth_dsu/esu_N"/>
</dbReference>
<keyword evidence="10" id="KW-1185">Reference proteome</keyword>
<comment type="similarity">
    <text evidence="3">Belongs to the ATPase epsilon chain family.</text>
</comment>
<dbReference type="GO" id="GO:0045259">
    <property type="term" value="C:proton-transporting ATP synthase complex"/>
    <property type="evidence" value="ECO:0007669"/>
    <property type="project" value="UniProtKB-KW"/>
</dbReference>
<dbReference type="SUPFAM" id="SSF51344">
    <property type="entry name" value="Epsilon subunit of F1F0-ATP synthase N-terminal domain"/>
    <property type="match status" value="1"/>
</dbReference>
<dbReference type="Gene3D" id="2.60.15.10">
    <property type="entry name" value="F0F1 ATP synthase delta/epsilon subunit, N-terminal"/>
    <property type="match status" value="1"/>
</dbReference>
<evidence type="ECO:0000256" key="6">
    <source>
        <dbReference type="ARBA" id="ARBA00023136"/>
    </source>
</evidence>
<dbReference type="InterPro" id="IPR001469">
    <property type="entry name" value="ATP_synth_F1_dsu/esu"/>
</dbReference>
<evidence type="ECO:0000256" key="7">
    <source>
        <dbReference type="ARBA" id="ARBA00023196"/>
    </source>
</evidence>
<evidence type="ECO:0000256" key="3">
    <source>
        <dbReference type="ARBA" id="ARBA00005712"/>
    </source>
</evidence>
<dbReference type="RefSeq" id="WP_126445478.1">
    <property type="nucleotide sequence ID" value="NZ_CP034549.1"/>
</dbReference>
<dbReference type="OrthoDB" id="5294255at2"/>
<organism evidence="9 10">
    <name type="scientific">Nonlabens ponticola</name>
    <dbReference type="NCBI Taxonomy" id="2496866"/>
    <lineage>
        <taxon>Bacteria</taxon>
        <taxon>Pseudomonadati</taxon>
        <taxon>Bacteroidota</taxon>
        <taxon>Flavobacteriia</taxon>
        <taxon>Flavobacteriales</taxon>
        <taxon>Flavobacteriaceae</taxon>
        <taxon>Nonlabens</taxon>
    </lineage>
</organism>
<evidence type="ECO:0000256" key="4">
    <source>
        <dbReference type="ARBA" id="ARBA00022448"/>
    </source>
</evidence>
<dbReference type="GO" id="GO:0046933">
    <property type="term" value="F:proton-transporting ATP synthase activity, rotational mechanism"/>
    <property type="evidence" value="ECO:0007669"/>
    <property type="project" value="InterPro"/>
</dbReference>
<dbReference type="Proteomes" id="UP000279600">
    <property type="component" value="Chromosome"/>
</dbReference>
<dbReference type="AlphaFoldDB" id="A0A3S9MVT3"/>
<evidence type="ECO:0000256" key="1">
    <source>
        <dbReference type="ARBA" id="ARBA00003543"/>
    </source>
</evidence>
<dbReference type="Pfam" id="PF02823">
    <property type="entry name" value="ATP-synt_DE_N"/>
    <property type="match status" value="1"/>
</dbReference>
<protein>
    <submittedName>
        <fullName evidence="9">F0F1 ATP synthase subunit epsilon</fullName>
    </submittedName>
</protein>
<gene>
    <name evidence="9" type="ORF">EJ995_03005</name>
</gene>
<dbReference type="KEGG" id="noj:EJ995_03005"/>
<keyword evidence="7" id="KW-0139">CF(1)</keyword>